<protein>
    <submittedName>
        <fullName evidence="1">Uncharacterized protein</fullName>
    </submittedName>
</protein>
<sequence length="581" mass="63091">MILYGDLPRHEEPCAVLAALREALQRIRHLPAGLDRHAALVATLIRAGELAQGLADAAFQARGMDAASPAADAAMALVTELARHVWQSWQSAFTVANPPSDAWIAALEALPLPARVETKRAEGFAFYALYPEAYGLAASALPRNLPVRVMGLRSIGTSLSAMVAAARDAPVPRTLRPVGHPFLRELAVEKYLAAAMLSDPGAHHAIVDEGPGLSGSSFGAAMAFLAEGGVPLERMHLMPGHAGMPGGQAPERDRERWARVARHPASFDALLLDPPLPAQRLESWAASLLGPATCPMEEISGGGWRRLRLADEAAWPPVHPFMERRKFLFRTAGGTWLLKFAGLGREGELAAHRARRLHEAGFTPPVAGLLHGFLAERWLGEALPLDPARVDRDALIRHLQHYLGFRSRQMPAAPEDGASAATLFAMARANAEEALGLATASRLDRWQPHLAALEARFRRCWTDNRMHAWEWLSLPDGSLLKTDAVDHAAAHDLLGCQDIAWDIAGATVELRLSRQEQAALLASLGRDRPLLDFLMPCYLAFQLGYHSMAADAFGWNPAEATRASEAADRYAEKLQRCLRAG</sequence>
<accession>A0ABS4ACB4</accession>
<dbReference type="RefSeq" id="WP_209378424.1">
    <property type="nucleotide sequence ID" value="NZ_JAGIZB010000004.1"/>
</dbReference>
<gene>
    <name evidence="1" type="ORF">J8J14_05310</name>
</gene>
<dbReference type="Proteomes" id="UP000681594">
    <property type="component" value="Unassembled WGS sequence"/>
</dbReference>
<name>A0ABS4ACB4_9PROT</name>
<dbReference type="EMBL" id="JAGIZB010000004">
    <property type="protein sequence ID" value="MBP0444190.1"/>
    <property type="molecule type" value="Genomic_DNA"/>
</dbReference>
<reference evidence="1 2" key="1">
    <citation type="submission" date="2021-03" db="EMBL/GenBank/DDBJ databases">
        <authorList>
            <person name="So Y."/>
        </authorList>
    </citation>
    <scope>NUCLEOTIDE SEQUENCE [LARGE SCALE GENOMIC DNA]</scope>
    <source>
        <strain evidence="1 2">SSH11</strain>
    </source>
</reference>
<organism evidence="1 2">
    <name type="scientific">Pararoseomonas baculiformis</name>
    <dbReference type="NCBI Taxonomy" id="2820812"/>
    <lineage>
        <taxon>Bacteria</taxon>
        <taxon>Pseudomonadati</taxon>
        <taxon>Pseudomonadota</taxon>
        <taxon>Alphaproteobacteria</taxon>
        <taxon>Acetobacterales</taxon>
        <taxon>Acetobacteraceae</taxon>
        <taxon>Pararoseomonas</taxon>
    </lineage>
</organism>
<evidence type="ECO:0000313" key="2">
    <source>
        <dbReference type="Proteomes" id="UP000681594"/>
    </source>
</evidence>
<proteinExistence type="predicted"/>
<evidence type="ECO:0000313" key="1">
    <source>
        <dbReference type="EMBL" id="MBP0444190.1"/>
    </source>
</evidence>
<comment type="caution">
    <text evidence="1">The sequence shown here is derived from an EMBL/GenBank/DDBJ whole genome shotgun (WGS) entry which is preliminary data.</text>
</comment>
<keyword evidence="2" id="KW-1185">Reference proteome</keyword>